<keyword evidence="6 8" id="KW-1133">Transmembrane helix</keyword>
<evidence type="ECO:0000256" key="4">
    <source>
        <dbReference type="ARBA" id="ARBA00022544"/>
    </source>
</evidence>
<reference evidence="9" key="1">
    <citation type="submission" date="2022-04" db="EMBL/GenBank/DDBJ databases">
        <authorList>
            <person name="Criscuolo A."/>
        </authorList>
    </citation>
    <scope>NUCLEOTIDE SEQUENCE</scope>
    <source>
        <strain evidence="9">CIP111895</strain>
    </source>
</reference>
<keyword evidence="7 8" id="KW-0472">Membrane</keyword>
<dbReference type="Gene3D" id="1.20.1740.10">
    <property type="entry name" value="Amino acid/polyamine transporter I"/>
    <property type="match status" value="1"/>
</dbReference>
<keyword evidence="4" id="KW-0309">Germination</keyword>
<gene>
    <name evidence="9" type="primary">yndE_1</name>
    <name evidence="9" type="ORF">BACCIP111895_01217</name>
</gene>
<feature type="transmembrane region" description="Helical" evidence="8">
    <location>
        <begin position="39"/>
        <end position="61"/>
    </location>
</feature>
<evidence type="ECO:0000256" key="7">
    <source>
        <dbReference type="ARBA" id="ARBA00023136"/>
    </source>
</evidence>
<feature type="transmembrane region" description="Helical" evidence="8">
    <location>
        <begin position="12"/>
        <end position="33"/>
    </location>
</feature>
<comment type="similarity">
    <text evidence="2">Belongs to the amino acid-polyamine-organocation (APC) superfamily. Spore germination protein (SGP) (TC 2.A.3.9) family.</text>
</comment>
<keyword evidence="3" id="KW-0813">Transport</keyword>
<keyword evidence="5 8" id="KW-0812">Transmembrane</keyword>
<evidence type="ECO:0000313" key="10">
    <source>
        <dbReference type="Proteomes" id="UP000838308"/>
    </source>
</evidence>
<feature type="transmembrane region" description="Helical" evidence="8">
    <location>
        <begin position="111"/>
        <end position="133"/>
    </location>
</feature>
<accession>A0ABN8KKV8</accession>
<sequence>MKSEHTITQGQLVFYIIQTQIGIALLSLPYTLFKVSKQDAWISILIAGIFVQIFLVIFWLLNSRFPTLTIYEILPKLIGKILGKVMVFLYAFQFTLFSSAVLIFYGHLLKIWVLENTPIFVVILLLVFTGVYLGKQNLRIIARFSVFVSFFLLVLFVLVALSFKDANFLYLLPMAKTGWFTILKGSKEATLAILGFDAYLVIGPFVQGPAKGKLKAVTIANLFVTLFYTYLVVASLAYFSPEEMKIIPEPILYLIKSFSFGVVERTDLVFISIWMVMVTTSFVNYLYIASTGVATLFGQPSHSKFVPYVAGVAALIALFIDNRETIKFFTKFVTNAGMVLVLFLPLILLLISYLTRKKETGVKNY</sequence>
<organism evidence="9 10">
    <name type="scientific">Neobacillus rhizosphaerae</name>
    <dbReference type="NCBI Taxonomy" id="2880965"/>
    <lineage>
        <taxon>Bacteria</taxon>
        <taxon>Bacillati</taxon>
        <taxon>Bacillota</taxon>
        <taxon>Bacilli</taxon>
        <taxon>Bacillales</taxon>
        <taxon>Bacillaceae</taxon>
        <taxon>Neobacillus</taxon>
    </lineage>
</organism>
<proteinExistence type="inferred from homology"/>
<keyword evidence="10" id="KW-1185">Reference proteome</keyword>
<protein>
    <submittedName>
        <fullName evidence="9">Spore germination protein YndE</fullName>
    </submittedName>
</protein>
<comment type="caution">
    <text evidence="9">The sequence shown here is derived from an EMBL/GenBank/DDBJ whole genome shotgun (WGS) entry which is preliminary data.</text>
</comment>
<evidence type="ECO:0000256" key="6">
    <source>
        <dbReference type="ARBA" id="ARBA00022989"/>
    </source>
</evidence>
<comment type="subcellular location">
    <subcellularLocation>
        <location evidence="1">Membrane</location>
        <topology evidence="1">Multi-pass membrane protein</topology>
    </subcellularLocation>
</comment>
<feature type="transmembrane region" description="Helical" evidence="8">
    <location>
        <begin position="81"/>
        <end position="105"/>
    </location>
</feature>
<dbReference type="InterPro" id="IPR004761">
    <property type="entry name" value="Spore_GerAB"/>
</dbReference>
<feature type="transmembrane region" description="Helical" evidence="8">
    <location>
        <begin position="189"/>
        <end position="206"/>
    </location>
</feature>
<dbReference type="NCBIfam" id="TIGR00912">
    <property type="entry name" value="2A0309"/>
    <property type="match status" value="1"/>
</dbReference>
<feature type="transmembrane region" description="Helical" evidence="8">
    <location>
        <begin position="332"/>
        <end position="354"/>
    </location>
</feature>
<dbReference type="EMBL" id="CALBWS010000005">
    <property type="protein sequence ID" value="CAH2714063.1"/>
    <property type="molecule type" value="Genomic_DNA"/>
</dbReference>
<feature type="transmembrane region" description="Helical" evidence="8">
    <location>
        <begin position="305"/>
        <end position="320"/>
    </location>
</feature>
<feature type="transmembrane region" description="Helical" evidence="8">
    <location>
        <begin position="218"/>
        <end position="239"/>
    </location>
</feature>
<evidence type="ECO:0000313" key="9">
    <source>
        <dbReference type="EMBL" id="CAH2714063.1"/>
    </source>
</evidence>
<evidence type="ECO:0000256" key="2">
    <source>
        <dbReference type="ARBA" id="ARBA00007998"/>
    </source>
</evidence>
<evidence type="ECO:0000256" key="1">
    <source>
        <dbReference type="ARBA" id="ARBA00004141"/>
    </source>
</evidence>
<feature type="transmembrane region" description="Helical" evidence="8">
    <location>
        <begin position="140"/>
        <end position="163"/>
    </location>
</feature>
<name>A0ABN8KKV8_9BACI</name>
<evidence type="ECO:0000256" key="8">
    <source>
        <dbReference type="SAM" id="Phobius"/>
    </source>
</evidence>
<feature type="transmembrane region" description="Helical" evidence="8">
    <location>
        <begin position="268"/>
        <end position="298"/>
    </location>
</feature>
<dbReference type="PANTHER" id="PTHR34975">
    <property type="entry name" value="SPORE GERMINATION PROTEIN A2"/>
    <property type="match status" value="1"/>
</dbReference>
<dbReference type="PANTHER" id="PTHR34975:SF2">
    <property type="entry name" value="SPORE GERMINATION PROTEIN A2"/>
    <property type="match status" value="1"/>
</dbReference>
<evidence type="ECO:0000256" key="5">
    <source>
        <dbReference type="ARBA" id="ARBA00022692"/>
    </source>
</evidence>
<evidence type="ECO:0000256" key="3">
    <source>
        <dbReference type="ARBA" id="ARBA00022448"/>
    </source>
</evidence>
<dbReference type="Proteomes" id="UP000838308">
    <property type="component" value="Unassembled WGS sequence"/>
</dbReference>
<dbReference type="Pfam" id="PF03845">
    <property type="entry name" value="Spore_permease"/>
    <property type="match status" value="1"/>
</dbReference>